<reference evidence="1" key="1">
    <citation type="submission" date="2021-02" db="EMBL/GenBank/DDBJ databases">
        <authorList>
            <person name="Nowell W R."/>
        </authorList>
    </citation>
    <scope>NUCLEOTIDE SEQUENCE</scope>
</reference>
<organism evidence="1 2">
    <name type="scientific">Adineta steineri</name>
    <dbReference type="NCBI Taxonomy" id="433720"/>
    <lineage>
        <taxon>Eukaryota</taxon>
        <taxon>Metazoa</taxon>
        <taxon>Spiralia</taxon>
        <taxon>Gnathifera</taxon>
        <taxon>Rotifera</taxon>
        <taxon>Eurotatoria</taxon>
        <taxon>Bdelloidea</taxon>
        <taxon>Adinetida</taxon>
        <taxon>Adinetidae</taxon>
        <taxon>Adineta</taxon>
    </lineage>
</organism>
<protein>
    <submittedName>
        <fullName evidence="1">Uncharacterized protein</fullName>
    </submittedName>
</protein>
<sequence>MARSKNRASLFDRETKRFNRDGNIYVRAFFNQNPKPNKAEMKRVARKTGCTVKKLRQKLISMRYRYNRNMNKALESMEELINFESAHLSEISSFKEEAELSILAMQFLKFINPEEAACVINVILSKIKPKYIIGRGPVNKKIILEDINSWTSDTSIDGNYFADWVKCYTTPDDLKQIPPAYSRTTFYINKNTSVKVYNHHLVLRAVTFNKEFEVLSATGDKC</sequence>
<gene>
    <name evidence="1" type="ORF">OKA104_LOCUS37686</name>
</gene>
<feature type="non-terminal residue" evidence="1">
    <location>
        <position position="1"/>
    </location>
</feature>
<dbReference type="AlphaFoldDB" id="A0A819XBX8"/>
<evidence type="ECO:0000313" key="2">
    <source>
        <dbReference type="Proteomes" id="UP000663881"/>
    </source>
</evidence>
<accession>A0A819XBX8</accession>
<comment type="caution">
    <text evidence="1">The sequence shown here is derived from an EMBL/GenBank/DDBJ whole genome shotgun (WGS) entry which is preliminary data.</text>
</comment>
<name>A0A819XBX8_9BILA</name>
<dbReference type="Proteomes" id="UP000663881">
    <property type="component" value="Unassembled WGS sequence"/>
</dbReference>
<dbReference type="EMBL" id="CAJOAY010006416">
    <property type="protein sequence ID" value="CAF4139779.1"/>
    <property type="molecule type" value="Genomic_DNA"/>
</dbReference>
<proteinExistence type="predicted"/>
<evidence type="ECO:0000313" key="1">
    <source>
        <dbReference type="EMBL" id="CAF4139779.1"/>
    </source>
</evidence>